<protein>
    <submittedName>
        <fullName evidence="1">Abi family protein</fullName>
    </submittedName>
</protein>
<dbReference type="AlphaFoldDB" id="A0A7H1DWT9"/>
<reference evidence="1 2" key="1">
    <citation type="submission" date="2020-07" db="EMBL/GenBank/DDBJ databases">
        <title>Complete genome and description of Chryseobacterium manosquense strain Marseille-Q2069 sp. nov.</title>
        <authorList>
            <person name="Boxberger M."/>
        </authorList>
    </citation>
    <scope>NUCLEOTIDE SEQUENCE [LARGE SCALE GENOMIC DNA]</scope>
    <source>
        <strain evidence="1 2">Marseille-Q2069</strain>
    </source>
</reference>
<evidence type="ECO:0000313" key="1">
    <source>
        <dbReference type="EMBL" id="QNS41447.1"/>
    </source>
</evidence>
<proteinExistence type="predicted"/>
<dbReference type="KEGG" id="cmaq:H0S70_00165"/>
<gene>
    <name evidence="1" type="ORF">H0S70_00165</name>
</gene>
<accession>A0A7H1DWT9</accession>
<sequence length="289" mass="34400">MGNVATTVQAQLKLLKDRGLEIRNDEKAMEILLDVGYYRLGFYFYYFQDPLTHNFEEGICLDDIIDLYYFDFDIKMLLLRYIYRLEVHFRTQLVYYASNLYSSNNIWYADPKIVNNEILKEFNNIYYILKTNNNILAKHHIKYPHDAFAPAWKVFEFFTFGQTFKFYSNLKNEELKKKIAGVYGFRDVSLLNNYLLSIINIRNICSHNAVLYDFNQPIGIRRIPNLKYRFKTSNTTNLNASIRLLLYLLSKVSQNRAEDLERDLRAEFEKGKSKVLVNRIINNKIKFDL</sequence>
<name>A0A7H1DWT9_9FLAO</name>
<dbReference type="InterPro" id="IPR011664">
    <property type="entry name" value="Abi_system_AbiD/AbiF-like"/>
</dbReference>
<dbReference type="EMBL" id="CP060203">
    <property type="protein sequence ID" value="QNS41447.1"/>
    <property type="molecule type" value="Genomic_DNA"/>
</dbReference>
<dbReference type="Pfam" id="PF07751">
    <property type="entry name" value="Abi_2"/>
    <property type="match status" value="1"/>
</dbReference>
<keyword evidence="2" id="KW-1185">Reference proteome</keyword>
<evidence type="ECO:0000313" key="2">
    <source>
        <dbReference type="Proteomes" id="UP000516438"/>
    </source>
</evidence>
<dbReference type="Proteomes" id="UP000516438">
    <property type="component" value="Chromosome"/>
</dbReference>
<dbReference type="RefSeq" id="WP_123248532.1">
    <property type="nucleotide sequence ID" value="NZ_CP060203.1"/>
</dbReference>
<organism evidence="1 2">
    <name type="scientific">Chryseobacterium manosquense</name>
    <dbReference type="NCBI Taxonomy" id="2754694"/>
    <lineage>
        <taxon>Bacteria</taxon>
        <taxon>Pseudomonadati</taxon>
        <taxon>Bacteroidota</taxon>
        <taxon>Flavobacteriia</taxon>
        <taxon>Flavobacteriales</taxon>
        <taxon>Weeksellaceae</taxon>
        <taxon>Chryseobacterium group</taxon>
        <taxon>Chryseobacterium</taxon>
    </lineage>
</organism>